<evidence type="ECO:0000256" key="13">
    <source>
        <dbReference type="SAM" id="Phobius"/>
    </source>
</evidence>
<comment type="subcellular location">
    <subcellularLocation>
        <location evidence="1">Membrane</location>
        <topology evidence="1">Multi-pass membrane protein</topology>
    </subcellularLocation>
</comment>
<keyword evidence="16" id="KW-1185">Reference proteome</keyword>
<dbReference type="InterPro" id="IPR005804">
    <property type="entry name" value="FA_desaturase_dom"/>
</dbReference>
<gene>
    <name evidence="15" type="ORF">BDV33DRAFT_183399</name>
</gene>
<evidence type="ECO:0000256" key="12">
    <source>
        <dbReference type="RuleBase" id="RU000581"/>
    </source>
</evidence>
<evidence type="ECO:0000256" key="1">
    <source>
        <dbReference type="ARBA" id="ARBA00004141"/>
    </source>
</evidence>
<name>A0A5N6EBD0_9EURO</name>
<comment type="domain">
    <text evidence="12">The histidine box domains are involved in binding the catalytic metal ions.</text>
</comment>
<dbReference type="GO" id="GO:0006636">
    <property type="term" value="P:unsaturated fatty acid biosynthetic process"/>
    <property type="evidence" value="ECO:0007669"/>
    <property type="project" value="TreeGrafter"/>
</dbReference>
<protein>
    <recommendedName>
        <fullName evidence="14">Fatty acid desaturase domain-containing protein</fullName>
    </recommendedName>
</protein>
<keyword evidence="11 12" id="KW-0275">Fatty acid biosynthesis</keyword>
<dbReference type="PRINTS" id="PR00075">
    <property type="entry name" value="FACDDSATRASE"/>
</dbReference>
<dbReference type="Proteomes" id="UP000326799">
    <property type="component" value="Unassembled WGS sequence"/>
</dbReference>
<proteinExistence type="inferred from homology"/>
<dbReference type="CDD" id="cd03505">
    <property type="entry name" value="Delta9-FADS-like"/>
    <property type="match status" value="1"/>
</dbReference>
<comment type="similarity">
    <text evidence="2 12">Belongs to the fatty acid desaturase type 1 family.</text>
</comment>
<organism evidence="15 16">
    <name type="scientific">Aspergillus novoparasiticus</name>
    <dbReference type="NCBI Taxonomy" id="986946"/>
    <lineage>
        <taxon>Eukaryota</taxon>
        <taxon>Fungi</taxon>
        <taxon>Dikarya</taxon>
        <taxon>Ascomycota</taxon>
        <taxon>Pezizomycotina</taxon>
        <taxon>Eurotiomycetes</taxon>
        <taxon>Eurotiomycetidae</taxon>
        <taxon>Eurotiales</taxon>
        <taxon>Aspergillaceae</taxon>
        <taxon>Aspergillus</taxon>
        <taxon>Aspergillus subgen. Circumdati</taxon>
    </lineage>
</organism>
<keyword evidence="5" id="KW-0276">Fatty acid metabolism</keyword>
<keyword evidence="8" id="KW-0408">Iron</keyword>
<evidence type="ECO:0000256" key="5">
    <source>
        <dbReference type="ARBA" id="ARBA00022832"/>
    </source>
</evidence>
<comment type="cofactor">
    <cofactor evidence="12">
        <name>Fe(2+)</name>
        <dbReference type="ChEBI" id="CHEBI:29033"/>
    </cofactor>
</comment>
<dbReference type="GO" id="GO:0004768">
    <property type="term" value="F:stearoyl-CoA 9-desaturase activity"/>
    <property type="evidence" value="ECO:0007669"/>
    <property type="project" value="TreeGrafter"/>
</dbReference>
<feature type="transmembrane region" description="Helical" evidence="13">
    <location>
        <begin position="153"/>
        <end position="174"/>
    </location>
</feature>
<evidence type="ECO:0000256" key="3">
    <source>
        <dbReference type="ARBA" id="ARBA00022516"/>
    </source>
</evidence>
<evidence type="ECO:0000256" key="7">
    <source>
        <dbReference type="ARBA" id="ARBA00023002"/>
    </source>
</evidence>
<evidence type="ECO:0000256" key="10">
    <source>
        <dbReference type="ARBA" id="ARBA00023136"/>
    </source>
</evidence>
<dbReference type="Pfam" id="PF00487">
    <property type="entry name" value="FA_desaturase"/>
    <property type="match status" value="1"/>
</dbReference>
<dbReference type="AlphaFoldDB" id="A0A5N6EBD0"/>
<evidence type="ECO:0000256" key="2">
    <source>
        <dbReference type="ARBA" id="ARBA00009295"/>
    </source>
</evidence>
<evidence type="ECO:0000256" key="4">
    <source>
        <dbReference type="ARBA" id="ARBA00022692"/>
    </source>
</evidence>
<feature type="transmembrane region" description="Helical" evidence="13">
    <location>
        <begin position="74"/>
        <end position="94"/>
    </location>
</feature>
<keyword evidence="4 12" id="KW-0812">Transmembrane</keyword>
<evidence type="ECO:0000256" key="11">
    <source>
        <dbReference type="ARBA" id="ARBA00023160"/>
    </source>
</evidence>
<sequence>MALTTGCLLRSVDWFQLAFLAFPPLVLCYGSSHVHYQLKTLIWQVFLQCLGGVSMTAGYHRLWSHRSYQASRPLKYILAAFGASTCQWSIMWWVRHHRAHHRYVDTDRDPYNAKRGLFYSHIGWLLINGEHTWGKVDLSDLKQDPIVVWQQRYYVVIAAFTGLILPVSIAHFGWDDLRGGFVYATCFRLVWTWHITFCINSLAHWAGTQPFSTRSSARNNWLLGFVSFGEGWHNFHHAFPYDYRNGVHWYQADITKWCIWIWEKIGLAKNLRRIDSHPKIKSRIMR</sequence>
<reference evidence="15 16" key="1">
    <citation type="submission" date="2019-04" db="EMBL/GenBank/DDBJ databases">
        <title>Fungal friends and foes A comparative genomics study of 23 Aspergillus species from section Flavi.</title>
        <authorList>
            <consortium name="DOE Joint Genome Institute"/>
            <person name="Kjaerbolling I."/>
            <person name="Vesth T.C."/>
            <person name="Frisvad J.C."/>
            <person name="Nybo J.L."/>
            <person name="Theobald S."/>
            <person name="Kildgaard S."/>
            <person name="Petersen T.I."/>
            <person name="Kuo A."/>
            <person name="Sato A."/>
            <person name="Lyhne E.K."/>
            <person name="Kogle M.E."/>
            <person name="Wiebenga A."/>
            <person name="Kun R.S."/>
            <person name="Lubbers R.J."/>
            <person name="Makela M.R."/>
            <person name="Barry K."/>
            <person name="Chovatia M."/>
            <person name="Clum A."/>
            <person name="Daum C."/>
            <person name="Haridas S."/>
            <person name="He G."/>
            <person name="LaButti K."/>
            <person name="Lipzen A."/>
            <person name="Mondo S."/>
            <person name="Pangilinan J."/>
            <person name="Riley R."/>
            <person name="Salamov A."/>
            <person name="Simmons B.A."/>
            <person name="Magnuson J.K."/>
            <person name="Henrissat B."/>
            <person name="Mortensen U.H."/>
            <person name="Larsen T.O."/>
            <person name="De vries R.P."/>
            <person name="Grigoriev I.V."/>
            <person name="Machida M."/>
            <person name="Baker S.E."/>
            <person name="Andersen M.R."/>
        </authorList>
    </citation>
    <scope>NUCLEOTIDE SEQUENCE [LARGE SCALE GENOMIC DNA]</scope>
    <source>
        <strain evidence="15 16">CBS 126849</strain>
    </source>
</reference>
<dbReference type="InterPro" id="IPR015876">
    <property type="entry name" value="Acyl-CoA_DS"/>
</dbReference>
<keyword evidence="6 13" id="KW-1133">Transmembrane helix</keyword>
<feature type="transmembrane region" description="Helical" evidence="13">
    <location>
        <begin position="180"/>
        <end position="203"/>
    </location>
</feature>
<dbReference type="PANTHER" id="PTHR11351:SF31">
    <property type="entry name" value="DESATURASE 1, ISOFORM A-RELATED"/>
    <property type="match status" value="1"/>
</dbReference>
<dbReference type="GO" id="GO:0005506">
    <property type="term" value="F:iron ion binding"/>
    <property type="evidence" value="ECO:0007669"/>
    <property type="project" value="TreeGrafter"/>
</dbReference>
<evidence type="ECO:0000259" key="14">
    <source>
        <dbReference type="Pfam" id="PF00487"/>
    </source>
</evidence>
<evidence type="ECO:0000256" key="6">
    <source>
        <dbReference type="ARBA" id="ARBA00022989"/>
    </source>
</evidence>
<evidence type="ECO:0000313" key="16">
    <source>
        <dbReference type="Proteomes" id="UP000326799"/>
    </source>
</evidence>
<feature type="transmembrane region" description="Helical" evidence="13">
    <location>
        <begin position="41"/>
        <end position="62"/>
    </location>
</feature>
<dbReference type="PANTHER" id="PTHR11351">
    <property type="entry name" value="ACYL-COA DESATURASE"/>
    <property type="match status" value="1"/>
</dbReference>
<evidence type="ECO:0000256" key="9">
    <source>
        <dbReference type="ARBA" id="ARBA00023098"/>
    </source>
</evidence>
<dbReference type="EMBL" id="ML733554">
    <property type="protein sequence ID" value="KAB8214113.1"/>
    <property type="molecule type" value="Genomic_DNA"/>
</dbReference>
<keyword evidence="7 12" id="KW-0560">Oxidoreductase</keyword>
<evidence type="ECO:0000256" key="8">
    <source>
        <dbReference type="ARBA" id="ARBA00023004"/>
    </source>
</evidence>
<accession>A0A5N6EBD0</accession>
<dbReference type="GO" id="GO:0005789">
    <property type="term" value="C:endoplasmic reticulum membrane"/>
    <property type="evidence" value="ECO:0007669"/>
    <property type="project" value="TreeGrafter"/>
</dbReference>
<keyword evidence="3 12" id="KW-0444">Lipid biosynthesis</keyword>
<feature type="transmembrane region" description="Helical" evidence="13">
    <location>
        <begin position="12"/>
        <end position="29"/>
    </location>
</feature>
<evidence type="ECO:0000313" key="15">
    <source>
        <dbReference type="EMBL" id="KAB8214113.1"/>
    </source>
</evidence>
<keyword evidence="9" id="KW-0443">Lipid metabolism</keyword>
<feature type="domain" description="Fatty acid desaturase" evidence="14">
    <location>
        <begin position="49"/>
        <end position="252"/>
    </location>
</feature>
<keyword evidence="10 13" id="KW-0472">Membrane</keyword>